<keyword evidence="1" id="KW-1133">Transmembrane helix</keyword>
<evidence type="ECO:0000313" key="3">
    <source>
        <dbReference type="Proteomes" id="UP000187209"/>
    </source>
</evidence>
<keyword evidence="1" id="KW-0472">Membrane</keyword>
<protein>
    <submittedName>
        <fullName evidence="2">Uncharacterized protein</fullName>
    </submittedName>
</protein>
<accession>A0A1R2D1E5</accession>
<name>A0A1R2D1E5_9CILI</name>
<feature type="transmembrane region" description="Helical" evidence="1">
    <location>
        <begin position="1328"/>
        <end position="1349"/>
    </location>
</feature>
<gene>
    <name evidence="2" type="ORF">SteCoe_1628</name>
</gene>
<sequence>MLILLIFFQVQAVEIIQPIPEYIISPGENYYLPLYNYFYGDFIGFNISSNKTGIDIVSNNSISISQNDIVYNLTEKLNYTVTSILTTIEYYSNTYYIVISSYSLLLFDLRSPDILISECEISGDDSSFKEIIKVLPLKVSFSNIQILVFYLSKAYNGNKESKGKGEIYYKNSFKIIDFTTWLQDNSCEKYKIINDIELWDVKHAYDYFLFEIPNLVVGSSNSMLIPMVYYNYYKGEIYIYNFTDYLNPGLHSFLNFSGEAPEDSLVYDNYLYIITNKYKIFCYSLDNLYNPYAMTYADDWGPLLKLQISLNGNSIIITTNSAFITLSTPDLQRVYYKNITFQFLPGLIHRIIELPEYDLFVQNLLGKSILYISQNNNYFNIIQRLEISDSTNVQWAAFQDFPSDIKVIIVNKHTINMIKFNITLANLCIDQETNSNLIIKAYDLNNTDDYVELPFEVSKATNKELIIYDNNQDIHYNIQCDGLSFIWKVNCYDLFSAPNLTCEISDIKYSDNNIDQITVINNRCIYNEGYKISVPYILPYMISYKNLVIFFNSSHAIIYSLETLERVSELMPFRFTDSVEKMYVYGDYIYALHCCDNKNSASTLSIIKNIYTLSPGYSVELYDIFDVAFTENLTLAISHKNISGYSQDLLNNYFITNEIEIMAFASYNNFIYTLQNNVILIQNLLEVSYLHAINISNENYSYLYANADYIILYNETAATLYDSSFYDEIKTLDFDKPWICMSMLNNSIVTIEGKNLNLYNFDNFIYNSLIGTYVLDYIPDNCTIIFNEMDNNLSVMTNSDFMVINYNPLGSNIGIYSSLISNVSLSSSILPIYVNITADAFKGTENDSSSLVVELDLNINGLTYNIMNMNSNNITLSCDGEYYYNLDNAITGQNISFSTNEKNIDIQLSQIIENIGNYSYKGLQFFVDDNYNLTVSIDDNSIFINNQSIYPPPEYSYIKMTFISLKYLNSFNQLLYFFTGSYNETYEYNYWRANSSLILQNTEYFITLWYYNIETEKLSHLYSKTIFVRPDKIRVVALNSKKFMLFTFNTFQSPQPNMTYKNVVYIFNSVLDPMPVEFTILGINTIYVSDIVGIYDPIFNHYYMYIADINYGIRIFKVIDNLDLKKMGIVQLDQSIASLALSYPIMYITTESTNVYKYIVNNFINFQFIGAIYAINEGFNPLPATMILDKDYEATYLAQIIYNSINSNSSNSSDNSNSSYFLQVINLNSPSTSNILTEYYLTNNNYNFSLAFQQSNNVLVFYNELLFKFVISPGKLSLNCSNKNNYKSGTYDYNVSAFNQYYNVNLPFKIKVTKEHYQSGSLGNSLNLSIILIIAGGSIGFLIVIFLVWKKFFRRAKKKTNVSPGLFIYDFYEIEKEVLIGMIVDDKDNLSLD</sequence>
<keyword evidence="1" id="KW-0812">Transmembrane</keyword>
<evidence type="ECO:0000313" key="2">
    <source>
        <dbReference type="EMBL" id="OMJ95089.1"/>
    </source>
</evidence>
<dbReference type="EMBL" id="MPUH01000017">
    <property type="protein sequence ID" value="OMJ95089.1"/>
    <property type="molecule type" value="Genomic_DNA"/>
</dbReference>
<dbReference type="SMR" id="A0A1R2D1E5"/>
<comment type="caution">
    <text evidence="2">The sequence shown here is derived from an EMBL/GenBank/DDBJ whole genome shotgun (WGS) entry which is preliminary data.</text>
</comment>
<reference evidence="2 3" key="1">
    <citation type="submission" date="2016-11" db="EMBL/GenBank/DDBJ databases">
        <title>The macronuclear genome of Stentor coeruleus: a giant cell with tiny introns.</title>
        <authorList>
            <person name="Slabodnick M."/>
            <person name="Ruby J.G."/>
            <person name="Reiff S.B."/>
            <person name="Swart E.C."/>
            <person name="Gosai S."/>
            <person name="Prabakaran S."/>
            <person name="Witkowska E."/>
            <person name="Larue G.E."/>
            <person name="Fisher S."/>
            <person name="Freeman R.M."/>
            <person name="Gunawardena J."/>
            <person name="Chu W."/>
            <person name="Stover N.A."/>
            <person name="Gregory B.D."/>
            <person name="Nowacki M."/>
            <person name="Derisi J."/>
            <person name="Roy S.W."/>
            <person name="Marshall W.F."/>
            <person name="Sood P."/>
        </authorList>
    </citation>
    <scope>NUCLEOTIDE SEQUENCE [LARGE SCALE GENOMIC DNA]</scope>
    <source>
        <strain evidence="2">WM001</strain>
    </source>
</reference>
<dbReference type="Proteomes" id="UP000187209">
    <property type="component" value="Unassembled WGS sequence"/>
</dbReference>
<evidence type="ECO:0000256" key="1">
    <source>
        <dbReference type="SAM" id="Phobius"/>
    </source>
</evidence>
<organism evidence="2 3">
    <name type="scientific">Stentor coeruleus</name>
    <dbReference type="NCBI Taxonomy" id="5963"/>
    <lineage>
        <taxon>Eukaryota</taxon>
        <taxon>Sar</taxon>
        <taxon>Alveolata</taxon>
        <taxon>Ciliophora</taxon>
        <taxon>Postciliodesmatophora</taxon>
        <taxon>Heterotrichea</taxon>
        <taxon>Heterotrichida</taxon>
        <taxon>Stentoridae</taxon>
        <taxon>Stentor</taxon>
    </lineage>
</organism>
<keyword evidence="3" id="KW-1185">Reference proteome</keyword>
<proteinExistence type="predicted"/>